<dbReference type="InterPro" id="IPR032675">
    <property type="entry name" value="LRR_dom_sf"/>
</dbReference>
<proteinExistence type="predicted"/>
<dbReference type="Gene3D" id="3.80.10.10">
    <property type="entry name" value="Ribonuclease Inhibitor"/>
    <property type="match status" value="1"/>
</dbReference>
<sequence length="642" mass="74697">MCWDQLPFELLQRIFYFCNIAYDHQPDKSDTFIDLQLVCKSWQKAAYEALYQDVYLAEGHVRFGDIVASQLGPLVNRVTFLFDFGNNKKAHAIVQSIMEHCPNVEEIHTSSDTERSLVWPLLLSPSSKLKKLKTLGEEGCNAFDTDVYTKVALKHKDTFTQLYLLNNNANPNIPMNVVHQPLVRHLSKFTALQHLIVNSTFEFSHDSLDQLLNDCPPTLHKLIFEVMRLTYDAPLPTNIKPMTHAKQLSISRCVIHATSLLYLTRKMKRLQELKLDYLYSQAADSWWDLLSELCLPVQVYDIAIQLEREQVLFQLDKCFNLIRKSVPMQDNSMNSKRELHIESLDEYDYFGLIGYNVQLKRAKDEQAIVINPYSFRDVSIMDILQLAKQYLPNSIRFEFENVEDIYQHFLAEDVNDQSTKQFLPAQEIKEIMVKHHNVDINNSWGIIKKAFQLLEQAQQASLYFRNMILLDTELSSFIPTFKHLSLLSFEISILQHGALSKLSSVVHHIDRLEISSCTILMDEPHNLKLFLPFTTIHTLSWTIRPLLENNAYQDGLYENCLLENLESIKAVFLEGQYTLKIDTREKTYVRRGKGSQILEEQDQGVGMTTGTKDNFFIWIKCLDLDEFRISNDWNQNDFEKLR</sequence>
<dbReference type="SUPFAM" id="SSF52047">
    <property type="entry name" value="RNI-like"/>
    <property type="match status" value="1"/>
</dbReference>
<evidence type="ECO:0000313" key="1">
    <source>
        <dbReference type="EMBL" id="KAF1796249.1"/>
    </source>
</evidence>
<protein>
    <recommendedName>
        <fullName evidence="3">F-box domain-containing protein</fullName>
    </recommendedName>
</protein>
<comment type="caution">
    <text evidence="1">The sequence shown here is derived from an EMBL/GenBank/DDBJ whole genome shotgun (WGS) entry which is preliminary data.</text>
</comment>
<dbReference type="EMBL" id="JAAECE010000013">
    <property type="protein sequence ID" value="KAF1796249.1"/>
    <property type="molecule type" value="Genomic_DNA"/>
</dbReference>
<name>A0A8H4EWE2_MUCCL</name>
<dbReference type="Proteomes" id="UP000469890">
    <property type="component" value="Unassembled WGS sequence"/>
</dbReference>
<gene>
    <name evidence="1" type="ORF">FB192DRAFT_1405953</name>
</gene>
<reference evidence="1 2" key="1">
    <citation type="submission" date="2019-09" db="EMBL/GenBank/DDBJ databases">
        <authorList>
            <consortium name="DOE Joint Genome Institute"/>
            <person name="Mondo S.J."/>
            <person name="Navarro-Mendoza M.I."/>
            <person name="Perez-Arques C."/>
            <person name="Panchal S."/>
            <person name="Nicolas F.E."/>
            <person name="Ganguly P."/>
            <person name="Pangilinan J."/>
            <person name="Grigoriev I."/>
            <person name="Heitman J."/>
            <person name="Sanya K."/>
            <person name="Garre V."/>
        </authorList>
    </citation>
    <scope>NUCLEOTIDE SEQUENCE [LARGE SCALE GENOMIC DNA]</scope>
    <source>
        <strain evidence="1 2">MU402</strain>
    </source>
</reference>
<evidence type="ECO:0000313" key="2">
    <source>
        <dbReference type="Proteomes" id="UP000469890"/>
    </source>
</evidence>
<dbReference type="AlphaFoldDB" id="A0A8H4EWE2"/>
<organism evidence="1 2">
    <name type="scientific">Mucor circinelloides f. lusitanicus</name>
    <name type="common">Mucor racemosus var. lusitanicus</name>
    <dbReference type="NCBI Taxonomy" id="29924"/>
    <lineage>
        <taxon>Eukaryota</taxon>
        <taxon>Fungi</taxon>
        <taxon>Fungi incertae sedis</taxon>
        <taxon>Mucoromycota</taxon>
        <taxon>Mucoromycotina</taxon>
        <taxon>Mucoromycetes</taxon>
        <taxon>Mucorales</taxon>
        <taxon>Mucorineae</taxon>
        <taxon>Mucoraceae</taxon>
        <taxon>Mucor</taxon>
    </lineage>
</organism>
<accession>A0A8H4EWE2</accession>
<evidence type="ECO:0008006" key="3">
    <source>
        <dbReference type="Google" id="ProtNLM"/>
    </source>
</evidence>